<sequence length="53" mass="6249">MNSVYLDWALEDKGTEHVFFTIFVNHFGLIKRESATKPFADLLQSPRIPQKRR</sequence>
<comment type="caution">
    <text evidence="1">The sequence shown here is derived from an EMBL/GenBank/DDBJ whole genome shotgun (WGS) entry which is preliminary data.</text>
</comment>
<reference evidence="1" key="1">
    <citation type="journal article" date="2020" name="Fungal Divers.">
        <title>Resolving the Mortierellaceae phylogeny through synthesis of multi-gene phylogenetics and phylogenomics.</title>
        <authorList>
            <person name="Vandepol N."/>
            <person name="Liber J."/>
            <person name="Desiro A."/>
            <person name="Na H."/>
            <person name="Kennedy M."/>
            <person name="Barry K."/>
            <person name="Grigoriev I.V."/>
            <person name="Miller A.N."/>
            <person name="O'Donnell K."/>
            <person name="Stajich J.E."/>
            <person name="Bonito G."/>
        </authorList>
    </citation>
    <scope>NUCLEOTIDE SEQUENCE</scope>
    <source>
        <strain evidence="1">NRRL 2769</strain>
    </source>
</reference>
<dbReference type="EMBL" id="JAAAID010002072">
    <property type="protein sequence ID" value="KAG0008041.1"/>
    <property type="molecule type" value="Genomic_DNA"/>
</dbReference>
<dbReference type="Proteomes" id="UP000703661">
    <property type="component" value="Unassembled WGS sequence"/>
</dbReference>
<accession>A0A9P6MMN8</accession>
<dbReference type="AlphaFoldDB" id="A0A9P6MMN8"/>
<organism evidence="1 2">
    <name type="scientific">Entomortierella chlamydospora</name>
    <dbReference type="NCBI Taxonomy" id="101097"/>
    <lineage>
        <taxon>Eukaryota</taxon>
        <taxon>Fungi</taxon>
        <taxon>Fungi incertae sedis</taxon>
        <taxon>Mucoromycota</taxon>
        <taxon>Mortierellomycotina</taxon>
        <taxon>Mortierellomycetes</taxon>
        <taxon>Mortierellales</taxon>
        <taxon>Mortierellaceae</taxon>
        <taxon>Entomortierella</taxon>
    </lineage>
</organism>
<protein>
    <submittedName>
        <fullName evidence="1">Uncharacterized protein</fullName>
    </submittedName>
</protein>
<keyword evidence="2" id="KW-1185">Reference proteome</keyword>
<evidence type="ECO:0000313" key="2">
    <source>
        <dbReference type="Proteomes" id="UP000703661"/>
    </source>
</evidence>
<feature type="non-terminal residue" evidence="1">
    <location>
        <position position="53"/>
    </location>
</feature>
<evidence type="ECO:0000313" key="1">
    <source>
        <dbReference type="EMBL" id="KAG0008041.1"/>
    </source>
</evidence>
<proteinExistence type="predicted"/>
<gene>
    <name evidence="1" type="ORF">BGZ80_003931</name>
</gene>
<name>A0A9P6MMN8_9FUNG</name>